<feature type="transmembrane region" description="Helical" evidence="8">
    <location>
        <begin position="192"/>
        <end position="214"/>
    </location>
</feature>
<evidence type="ECO:0000256" key="2">
    <source>
        <dbReference type="ARBA" id="ARBA00022448"/>
    </source>
</evidence>
<feature type="domain" description="ABC transmembrane type-1" evidence="10">
    <location>
        <begin position="409"/>
        <end position="603"/>
    </location>
</feature>
<feature type="transmembrane region" description="Helical" evidence="8">
    <location>
        <begin position="478"/>
        <end position="496"/>
    </location>
</feature>
<feature type="transmembrane region" description="Helical" evidence="8">
    <location>
        <begin position="583"/>
        <end position="603"/>
    </location>
</feature>
<feature type="transmembrane region" description="Helical" evidence="8">
    <location>
        <begin position="235"/>
        <end position="257"/>
    </location>
</feature>
<dbReference type="Proteomes" id="UP000298649">
    <property type="component" value="Chromosome linear"/>
</dbReference>
<evidence type="ECO:0000256" key="4">
    <source>
        <dbReference type="ARBA" id="ARBA00022519"/>
    </source>
</evidence>
<dbReference type="PANTHER" id="PTHR43357:SF4">
    <property type="entry name" value="INNER MEMBRANE ABC TRANSPORTER PERMEASE PROTEIN YDCV"/>
    <property type="match status" value="1"/>
</dbReference>
<keyword evidence="3" id="KW-1003">Cell membrane</keyword>
<keyword evidence="6 8" id="KW-1133">Transmembrane helix</keyword>
<evidence type="ECO:0000256" key="7">
    <source>
        <dbReference type="ARBA" id="ARBA00023136"/>
    </source>
</evidence>
<proteinExistence type="inferred from homology"/>
<comment type="similarity">
    <text evidence="8">Belongs to the binding-protein-dependent transport system permease family.</text>
</comment>
<reference evidence="11 12" key="1">
    <citation type="submission" date="2019-04" db="EMBL/GenBank/DDBJ databases">
        <title>Complete genome sequence of Agrobacterium tumefaciens CFBP7129.</title>
        <authorList>
            <person name="Haryono M."/>
            <person name="Lin Y.-C."/>
            <person name="Lai E.-M."/>
            <person name="Kuo C.-H."/>
        </authorList>
    </citation>
    <scope>NUCLEOTIDE SEQUENCE [LARGE SCALE GENOMIC DNA]</scope>
    <source>
        <strain evidence="11 12">CFBP7129</strain>
    </source>
</reference>
<dbReference type="Pfam" id="PF00528">
    <property type="entry name" value="BPD_transp_1"/>
    <property type="match status" value="2"/>
</dbReference>
<dbReference type="Gene3D" id="1.10.3720.10">
    <property type="entry name" value="MetI-like"/>
    <property type="match status" value="2"/>
</dbReference>
<dbReference type="AlphaFoldDB" id="A0A4D7Z329"/>
<evidence type="ECO:0000313" key="12">
    <source>
        <dbReference type="Proteomes" id="UP000298649"/>
    </source>
</evidence>
<name>A0A4D7Z329_AGRTU</name>
<dbReference type="InterPro" id="IPR000515">
    <property type="entry name" value="MetI-like"/>
</dbReference>
<dbReference type="RefSeq" id="WP_137005472.1">
    <property type="nucleotide sequence ID" value="NZ_CP039923.1"/>
</dbReference>
<evidence type="ECO:0000256" key="8">
    <source>
        <dbReference type="RuleBase" id="RU363032"/>
    </source>
</evidence>
<dbReference type="InterPro" id="IPR035906">
    <property type="entry name" value="MetI-like_sf"/>
</dbReference>
<feature type="transmembrane region" description="Helical" evidence="8">
    <location>
        <begin position="105"/>
        <end position="128"/>
    </location>
</feature>
<dbReference type="GO" id="GO:0055085">
    <property type="term" value="P:transmembrane transport"/>
    <property type="evidence" value="ECO:0007669"/>
    <property type="project" value="InterPro"/>
</dbReference>
<feature type="region of interest" description="Disordered" evidence="9">
    <location>
        <begin position="1"/>
        <end position="20"/>
    </location>
</feature>
<dbReference type="PANTHER" id="PTHR43357">
    <property type="entry name" value="INNER MEMBRANE ABC TRANSPORTER PERMEASE PROTEIN YDCV"/>
    <property type="match status" value="1"/>
</dbReference>
<dbReference type="PROSITE" id="PS50928">
    <property type="entry name" value="ABC_TM1"/>
    <property type="match status" value="2"/>
</dbReference>
<evidence type="ECO:0000256" key="1">
    <source>
        <dbReference type="ARBA" id="ARBA00004429"/>
    </source>
</evidence>
<evidence type="ECO:0000313" key="11">
    <source>
        <dbReference type="EMBL" id="QCL96963.1"/>
    </source>
</evidence>
<keyword evidence="4" id="KW-0997">Cell inner membrane</keyword>
<feature type="transmembrane region" description="Helical" evidence="8">
    <location>
        <begin position="540"/>
        <end position="563"/>
    </location>
</feature>
<accession>A0A4D7Z329</accession>
<feature type="domain" description="ABC transmembrane type-1" evidence="10">
    <location>
        <begin position="105"/>
        <end position="315"/>
    </location>
</feature>
<sequence>MALLSESTKAEALGSPPATAPSAWQAWRYRLKVALREPTTLIGVLTALLFTYLIVVPIISIILDAVRVQFGHERRLGKDVGDLTLYYLDRAFFSPVASDLFWRPLFNTLTVAFGAIALSLVIGTVLAWLISRTDMFGRRWFATALIVPYMLPAWTFALAWTTLFKNRTVGGQPGWFEAIGLTPPDWVAYGRFPITIILALHYTPFVILLFGSALRRFDSQLEDSARILGAHRYQVALQVILPLMRPALLSSMVLIFAKCLGEFGVPYVLGLPVKFEVLSTSLFRSIASRQTGVAGVVAASIMLIGIITLMIDARLVREARRFVTIGSKGSMNRQSRLGKMRLPATGFAAAIFILSVGLPLLTLALSTVMKMPARFTFDNFTLDYWIGSNLNTVALQTGVLLSPDLWAAAKNTMMIVGLASLTSGILGLLVGYVVIRTPVQALSVYLRQVTFLPYLVPGIAFAAAYLSLFAVPRGPMPALYGTVTILILALIADQMPYASRAGISAMTQLGKDPEEAAQIAGAGWFRRMISIVIPIQKGSLVTGVLLPFISGIKGLSLFVILAVPSTDVLTTYSLRLVDYHYTQAANAVVLIIAAIAYFGTLLAQKLTRTNLAEGLGS</sequence>
<dbReference type="CDD" id="cd06261">
    <property type="entry name" value="TM_PBP2"/>
    <property type="match status" value="2"/>
</dbReference>
<feature type="transmembrane region" description="Helical" evidence="8">
    <location>
        <begin position="413"/>
        <end position="435"/>
    </location>
</feature>
<organism evidence="11 12">
    <name type="scientific">Agrobacterium tumefaciens</name>
    <dbReference type="NCBI Taxonomy" id="358"/>
    <lineage>
        <taxon>Bacteria</taxon>
        <taxon>Pseudomonadati</taxon>
        <taxon>Pseudomonadota</taxon>
        <taxon>Alphaproteobacteria</taxon>
        <taxon>Hyphomicrobiales</taxon>
        <taxon>Rhizobiaceae</taxon>
        <taxon>Rhizobium/Agrobacterium group</taxon>
        <taxon>Agrobacterium</taxon>
        <taxon>Agrobacterium tumefaciens complex</taxon>
    </lineage>
</organism>
<evidence type="ECO:0000256" key="3">
    <source>
        <dbReference type="ARBA" id="ARBA00022475"/>
    </source>
</evidence>
<dbReference type="SUPFAM" id="SSF161098">
    <property type="entry name" value="MetI-like"/>
    <property type="match status" value="2"/>
</dbReference>
<gene>
    <name evidence="11" type="ORF">CFBP7129_22745</name>
</gene>
<feature type="transmembrane region" description="Helical" evidence="8">
    <location>
        <begin position="40"/>
        <end position="63"/>
    </location>
</feature>
<keyword evidence="7 8" id="KW-0472">Membrane</keyword>
<evidence type="ECO:0000256" key="6">
    <source>
        <dbReference type="ARBA" id="ARBA00022989"/>
    </source>
</evidence>
<evidence type="ECO:0000256" key="9">
    <source>
        <dbReference type="SAM" id="MobiDB-lite"/>
    </source>
</evidence>
<dbReference type="EMBL" id="CP039923">
    <property type="protein sequence ID" value="QCL96963.1"/>
    <property type="molecule type" value="Genomic_DNA"/>
</dbReference>
<keyword evidence="5 8" id="KW-0812">Transmembrane</keyword>
<evidence type="ECO:0000259" key="10">
    <source>
        <dbReference type="PROSITE" id="PS50928"/>
    </source>
</evidence>
<evidence type="ECO:0000256" key="5">
    <source>
        <dbReference type="ARBA" id="ARBA00022692"/>
    </source>
</evidence>
<dbReference type="GO" id="GO:0005886">
    <property type="term" value="C:plasma membrane"/>
    <property type="evidence" value="ECO:0007669"/>
    <property type="project" value="UniProtKB-SubCell"/>
</dbReference>
<comment type="subcellular location">
    <subcellularLocation>
        <location evidence="1">Cell inner membrane</location>
        <topology evidence="1">Multi-pass membrane protein</topology>
    </subcellularLocation>
    <subcellularLocation>
        <location evidence="8">Cell membrane</location>
        <topology evidence="8">Multi-pass membrane protein</topology>
    </subcellularLocation>
</comment>
<feature type="transmembrane region" description="Helical" evidence="8">
    <location>
        <begin position="451"/>
        <end position="471"/>
    </location>
</feature>
<keyword evidence="2 8" id="KW-0813">Transport</keyword>
<feature type="transmembrane region" description="Helical" evidence="8">
    <location>
        <begin position="140"/>
        <end position="160"/>
    </location>
</feature>
<feature type="transmembrane region" description="Helical" evidence="8">
    <location>
        <begin position="342"/>
        <end position="364"/>
    </location>
</feature>
<feature type="transmembrane region" description="Helical" evidence="8">
    <location>
        <begin position="292"/>
        <end position="311"/>
    </location>
</feature>
<protein>
    <submittedName>
        <fullName evidence="11">Iron ABC transporter permease</fullName>
    </submittedName>
</protein>